<dbReference type="InParanoid" id="A0A165E9W8"/>
<organism evidence="5 6">
    <name type="scientific">Exidia glandulosa HHB12029</name>
    <dbReference type="NCBI Taxonomy" id="1314781"/>
    <lineage>
        <taxon>Eukaryota</taxon>
        <taxon>Fungi</taxon>
        <taxon>Dikarya</taxon>
        <taxon>Basidiomycota</taxon>
        <taxon>Agaricomycotina</taxon>
        <taxon>Agaricomycetes</taxon>
        <taxon>Auriculariales</taxon>
        <taxon>Exidiaceae</taxon>
        <taxon>Exidia</taxon>
    </lineage>
</organism>
<dbReference type="SUPFAM" id="SSF51735">
    <property type="entry name" value="NAD(P)-binding Rossmann-fold domains"/>
    <property type="match status" value="1"/>
</dbReference>
<accession>A0A165E9W8</accession>
<evidence type="ECO:0000256" key="3">
    <source>
        <dbReference type="ARBA" id="ARBA00023002"/>
    </source>
</evidence>
<keyword evidence="6" id="KW-1185">Reference proteome</keyword>
<dbReference type="InterPro" id="IPR051164">
    <property type="entry name" value="NmrA-like_oxidored"/>
</dbReference>
<name>A0A165E9W8_EXIGL</name>
<gene>
    <name evidence="5" type="ORF">EXIGLDRAFT_802290</name>
</gene>
<reference evidence="5 6" key="1">
    <citation type="journal article" date="2016" name="Mol. Biol. Evol.">
        <title>Comparative Genomics of Early-Diverging Mushroom-Forming Fungi Provides Insights into the Origins of Lignocellulose Decay Capabilities.</title>
        <authorList>
            <person name="Nagy L.G."/>
            <person name="Riley R."/>
            <person name="Tritt A."/>
            <person name="Adam C."/>
            <person name="Daum C."/>
            <person name="Floudas D."/>
            <person name="Sun H."/>
            <person name="Yadav J.S."/>
            <person name="Pangilinan J."/>
            <person name="Larsson K.H."/>
            <person name="Matsuura K."/>
            <person name="Barry K."/>
            <person name="Labutti K."/>
            <person name="Kuo R."/>
            <person name="Ohm R.A."/>
            <person name="Bhattacharya S.S."/>
            <person name="Shirouzu T."/>
            <person name="Yoshinaga Y."/>
            <person name="Martin F.M."/>
            <person name="Grigoriev I.V."/>
            <person name="Hibbett D.S."/>
        </authorList>
    </citation>
    <scope>NUCLEOTIDE SEQUENCE [LARGE SCALE GENOMIC DNA]</scope>
    <source>
        <strain evidence="5 6">HHB12029</strain>
    </source>
</reference>
<proteinExistence type="inferred from homology"/>
<dbReference type="CDD" id="cd05251">
    <property type="entry name" value="NmrA_like_SDR_a"/>
    <property type="match status" value="1"/>
</dbReference>
<sequence length="323" mass="35436">MAISSDTSSPLVVVVGGTGNQGGSVIRHLISSDKSYRLRGLTRDVSKPAAQKLKKLGVEIVAVDISVGNESAVRNAFANADIIFAVTNFWEHLDKDREIAEGKVMVDAAKAVGVKLFIFSGLPSVSELSGGKYTRVVHWDSKAHITEYARSQLPTVVDVQGGFYMTNLSNSTIAPKTQDDGTYLWELQGDADAPLPYMDMASDYGLFVRYAIESPKYSKEGGTIHSYGQQISNAQAAAVLEKVRGITVKIVVLDPHTYRARMEQSGLPPILRASREDLVFVTEYGYYFGREFSDEQQIIRAGLAKRPRTFEEFLLANPDFLAA</sequence>
<dbReference type="AlphaFoldDB" id="A0A165E9W8"/>
<dbReference type="PANTHER" id="PTHR42748">
    <property type="entry name" value="NITROGEN METABOLITE REPRESSION PROTEIN NMRA FAMILY MEMBER"/>
    <property type="match status" value="1"/>
</dbReference>
<evidence type="ECO:0000313" key="5">
    <source>
        <dbReference type="EMBL" id="KZV86421.1"/>
    </source>
</evidence>
<keyword evidence="2" id="KW-0521">NADP</keyword>
<keyword evidence="3" id="KW-0560">Oxidoreductase</keyword>
<dbReference type="Gene3D" id="3.40.50.720">
    <property type="entry name" value="NAD(P)-binding Rossmann-like Domain"/>
    <property type="match status" value="1"/>
</dbReference>
<evidence type="ECO:0000259" key="4">
    <source>
        <dbReference type="Pfam" id="PF05368"/>
    </source>
</evidence>
<evidence type="ECO:0000313" key="6">
    <source>
        <dbReference type="Proteomes" id="UP000077266"/>
    </source>
</evidence>
<dbReference type="STRING" id="1314781.A0A165E9W8"/>
<evidence type="ECO:0000256" key="1">
    <source>
        <dbReference type="ARBA" id="ARBA00006328"/>
    </source>
</evidence>
<dbReference type="InterPro" id="IPR036291">
    <property type="entry name" value="NAD(P)-bd_dom_sf"/>
</dbReference>
<feature type="domain" description="NmrA-like" evidence="4">
    <location>
        <begin position="11"/>
        <end position="314"/>
    </location>
</feature>
<dbReference type="GO" id="GO:0016491">
    <property type="term" value="F:oxidoreductase activity"/>
    <property type="evidence" value="ECO:0007669"/>
    <property type="project" value="UniProtKB-KW"/>
</dbReference>
<evidence type="ECO:0000256" key="2">
    <source>
        <dbReference type="ARBA" id="ARBA00022857"/>
    </source>
</evidence>
<protein>
    <submittedName>
        <fullName evidence="5">NAD(P)-binding protein</fullName>
    </submittedName>
</protein>
<comment type="similarity">
    <text evidence="1">Belongs to the NmrA-type oxidoreductase family.</text>
</comment>
<dbReference type="Gene3D" id="3.90.25.10">
    <property type="entry name" value="UDP-galactose 4-epimerase, domain 1"/>
    <property type="match status" value="1"/>
</dbReference>
<dbReference type="EMBL" id="KV426156">
    <property type="protein sequence ID" value="KZV86421.1"/>
    <property type="molecule type" value="Genomic_DNA"/>
</dbReference>
<dbReference type="Proteomes" id="UP000077266">
    <property type="component" value="Unassembled WGS sequence"/>
</dbReference>
<dbReference type="Pfam" id="PF05368">
    <property type="entry name" value="NmrA"/>
    <property type="match status" value="1"/>
</dbReference>
<dbReference type="PANTHER" id="PTHR42748:SF30">
    <property type="entry name" value="NMRA-LIKE DOMAIN-CONTAINING PROTEIN"/>
    <property type="match status" value="1"/>
</dbReference>
<dbReference type="InterPro" id="IPR008030">
    <property type="entry name" value="NmrA-like"/>
</dbReference>
<dbReference type="GO" id="GO:0005634">
    <property type="term" value="C:nucleus"/>
    <property type="evidence" value="ECO:0007669"/>
    <property type="project" value="TreeGrafter"/>
</dbReference>
<dbReference type="OrthoDB" id="2868448at2759"/>